<dbReference type="Proteomes" id="UP001174136">
    <property type="component" value="Unassembled WGS sequence"/>
</dbReference>
<dbReference type="InterPro" id="IPR011992">
    <property type="entry name" value="EF-hand-dom_pair"/>
</dbReference>
<keyword evidence="2 6" id="KW-0732">Signal</keyword>
<protein>
    <submittedName>
        <fullName evidence="8">Cell growth regulator with EF hand domain protein 1</fullName>
    </submittedName>
</protein>
<evidence type="ECO:0000313" key="8">
    <source>
        <dbReference type="EMBL" id="KAK0152230.1"/>
    </source>
</evidence>
<evidence type="ECO:0000256" key="5">
    <source>
        <dbReference type="SAM" id="MobiDB-lite"/>
    </source>
</evidence>
<accession>A0AA47N5G1</accession>
<keyword evidence="4" id="KW-0106">Calcium</keyword>
<evidence type="ECO:0000259" key="7">
    <source>
        <dbReference type="PROSITE" id="PS50222"/>
    </source>
</evidence>
<keyword evidence="1" id="KW-0479">Metal-binding</keyword>
<feature type="chain" id="PRO_5041328784" evidence="6">
    <location>
        <begin position="28"/>
        <end position="259"/>
    </location>
</feature>
<feature type="region of interest" description="Disordered" evidence="5">
    <location>
        <begin position="214"/>
        <end position="259"/>
    </location>
</feature>
<dbReference type="InterPro" id="IPR002048">
    <property type="entry name" value="EF_hand_dom"/>
</dbReference>
<feature type="signal peptide" evidence="6">
    <location>
        <begin position="1"/>
        <end position="27"/>
    </location>
</feature>
<gene>
    <name evidence="8" type="primary">CGREF1</name>
    <name evidence="8" type="ORF">N1851_006360</name>
</gene>
<dbReference type="PANTHER" id="PTHR23104:SF15">
    <property type="entry name" value="CELL GROWTH REGULATOR WITH EF HAND DOMAIN PROTEIN 1"/>
    <property type="match status" value="1"/>
</dbReference>
<reference evidence="8" key="1">
    <citation type="journal article" date="2023" name="Front. Mar. Sci.">
        <title>A new Merluccius polli reference genome to investigate the effects of global change in West African waters.</title>
        <authorList>
            <person name="Mateo J.L."/>
            <person name="Blanco-Fernandez C."/>
            <person name="Garcia-Vazquez E."/>
            <person name="Machado-Schiaffino G."/>
        </authorList>
    </citation>
    <scope>NUCLEOTIDE SEQUENCE</scope>
    <source>
        <strain evidence="8">C29</strain>
        <tissue evidence="8">Fin</tissue>
    </source>
</reference>
<keyword evidence="3" id="KW-0677">Repeat</keyword>
<dbReference type="InterPro" id="IPR018247">
    <property type="entry name" value="EF_Hand_1_Ca_BS"/>
</dbReference>
<evidence type="ECO:0000313" key="9">
    <source>
        <dbReference type="Proteomes" id="UP001174136"/>
    </source>
</evidence>
<dbReference type="Gene3D" id="1.10.238.10">
    <property type="entry name" value="EF-hand"/>
    <property type="match status" value="1"/>
</dbReference>
<comment type="caution">
    <text evidence="8">The sequence shown here is derived from an EMBL/GenBank/DDBJ whole genome shotgun (WGS) entry which is preliminary data.</text>
</comment>
<dbReference type="InterPro" id="IPR052110">
    <property type="entry name" value="MCFD2-like"/>
</dbReference>
<evidence type="ECO:0000256" key="3">
    <source>
        <dbReference type="ARBA" id="ARBA00022737"/>
    </source>
</evidence>
<keyword evidence="9" id="KW-1185">Reference proteome</keyword>
<dbReference type="PANTHER" id="PTHR23104">
    <property type="entry name" value="MULTIPLE COAGULATION FACTOR DEFICIENCY PROTEIN 2 NEURAL STEM CELL DERIVED NEURONAL SURVIVAL PROTEIN"/>
    <property type="match status" value="1"/>
</dbReference>
<evidence type="ECO:0000256" key="1">
    <source>
        <dbReference type="ARBA" id="ARBA00022723"/>
    </source>
</evidence>
<organism evidence="8 9">
    <name type="scientific">Merluccius polli</name>
    <name type="common">Benguela hake</name>
    <name type="synonym">Merluccius cadenati</name>
    <dbReference type="NCBI Taxonomy" id="89951"/>
    <lineage>
        <taxon>Eukaryota</taxon>
        <taxon>Metazoa</taxon>
        <taxon>Chordata</taxon>
        <taxon>Craniata</taxon>
        <taxon>Vertebrata</taxon>
        <taxon>Euteleostomi</taxon>
        <taxon>Actinopterygii</taxon>
        <taxon>Neopterygii</taxon>
        <taxon>Teleostei</taxon>
        <taxon>Neoteleostei</taxon>
        <taxon>Acanthomorphata</taxon>
        <taxon>Zeiogadaria</taxon>
        <taxon>Gadariae</taxon>
        <taxon>Gadiformes</taxon>
        <taxon>Gadoidei</taxon>
        <taxon>Merlucciidae</taxon>
        <taxon>Merluccius</taxon>
    </lineage>
</organism>
<evidence type="ECO:0000256" key="6">
    <source>
        <dbReference type="SAM" id="SignalP"/>
    </source>
</evidence>
<dbReference type="EMBL" id="JAOPHQ010001134">
    <property type="protein sequence ID" value="KAK0152230.1"/>
    <property type="molecule type" value="Genomic_DNA"/>
</dbReference>
<evidence type="ECO:0000256" key="4">
    <source>
        <dbReference type="ARBA" id="ARBA00022837"/>
    </source>
</evidence>
<feature type="domain" description="EF-hand" evidence="7">
    <location>
        <begin position="74"/>
        <end position="109"/>
    </location>
</feature>
<proteinExistence type="predicted"/>
<evidence type="ECO:0000256" key="2">
    <source>
        <dbReference type="ARBA" id="ARBA00022729"/>
    </source>
</evidence>
<feature type="compositionally biased region" description="Basic and acidic residues" evidence="5">
    <location>
        <begin position="214"/>
        <end position="229"/>
    </location>
</feature>
<dbReference type="PROSITE" id="PS00018">
    <property type="entry name" value="EF_HAND_1"/>
    <property type="match status" value="1"/>
</dbReference>
<name>A0AA47N5G1_MERPO</name>
<dbReference type="GO" id="GO:0005509">
    <property type="term" value="F:calcium ion binding"/>
    <property type="evidence" value="ECO:0007669"/>
    <property type="project" value="InterPro"/>
</dbReference>
<dbReference type="SUPFAM" id="SSF47473">
    <property type="entry name" value="EF-hand"/>
    <property type="match status" value="1"/>
</dbReference>
<dbReference type="PROSITE" id="PS50222">
    <property type="entry name" value="EF_HAND_2"/>
    <property type="match status" value="1"/>
</dbReference>
<sequence>MLPAVHHLESFITRITCLCLLAQLCLGARVPGAKSEETFTELVNPLGGGEEERRLLQSYIQANLKEGQGSEVSTWEQAVFSLFRLYDFDRSGHMDGLEMMKLLSDYNSHKPPGTKTDEPIVTMVDFLLQTRDLNQDGLLAPSELLSSPLPYTQDSYHKPQEQEMVVEEKLVTSEDILKTGEGELKEIQQIREYEENIHQEEVRHAEEVPLDRVLETHEEDDKREQKELDGLQIPKALAPAEGGEGQQHGALVHQGQPEM</sequence>
<dbReference type="AlphaFoldDB" id="A0AA47N5G1"/>